<evidence type="ECO:0000313" key="1">
    <source>
        <dbReference type="EMBL" id="GIX85937.1"/>
    </source>
</evidence>
<sequence length="90" mass="10621">MCGQISNVEIKLLFEPIHQNWAKGEKRTLLRRRVNPSSWWSKKKRNTSSINVFPLPPPFSISIAMATRKTPQRNFYSTKEKQKKCFRNDV</sequence>
<reference evidence="1 2" key="1">
    <citation type="submission" date="2021-06" db="EMBL/GenBank/DDBJ databases">
        <title>Caerostris extrusa draft genome.</title>
        <authorList>
            <person name="Kono N."/>
            <person name="Arakawa K."/>
        </authorList>
    </citation>
    <scope>NUCLEOTIDE SEQUENCE [LARGE SCALE GENOMIC DNA]</scope>
</reference>
<dbReference type="EMBL" id="BPLR01021106">
    <property type="protein sequence ID" value="GIX85937.1"/>
    <property type="molecule type" value="Genomic_DNA"/>
</dbReference>
<dbReference type="Proteomes" id="UP001054945">
    <property type="component" value="Unassembled WGS sequence"/>
</dbReference>
<gene>
    <name evidence="1" type="ORF">CEXT_271901</name>
</gene>
<organism evidence="1 2">
    <name type="scientific">Caerostris extrusa</name>
    <name type="common">Bark spider</name>
    <name type="synonym">Caerostris bankana</name>
    <dbReference type="NCBI Taxonomy" id="172846"/>
    <lineage>
        <taxon>Eukaryota</taxon>
        <taxon>Metazoa</taxon>
        <taxon>Ecdysozoa</taxon>
        <taxon>Arthropoda</taxon>
        <taxon>Chelicerata</taxon>
        <taxon>Arachnida</taxon>
        <taxon>Araneae</taxon>
        <taxon>Araneomorphae</taxon>
        <taxon>Entelegynae</taxon>
        <taxon>Araneoidea</taxon>
        <taxon>Araneidae</taxon>
        <taxon>Caerostris</taxon>
    </lineage>
</organism>
<dbReference type="AlphaFoldDB" id="A0AAV4NMB6"/>
<comment type="caution">
    <text evidence="1">The sequence shown here is derived from an EMBL/GenBank/DDBJ whole genome shotgun (WGS) entry which is preliminary data.</text>
</comment>
<proteinExistence type="predicted"/>
<evidence type="ECO:0000313" key="2">
    <source>
        <dbReference type="Proteomes" id="UP001054945"/>
    </source>
</evidence>
<protein>
    <submittedName>
        <fullName evidence="1">Uncharacterized protein</fullName>
    </submittedName>
</protein>
<name>A0AAV4NMB6_CAEEX</name>
<accession>A0AAV4NMB6</accession>
<keyword evidence="2" id="KW-1185">Reference proteome</keyword>